<name>A0ABR6BGB5_9PSEU</name>
<protein>
    <recommendedName>
        <fullName evidence="4">Phage portal protein</fullName>
    </recommendedName>
</protein>
<evidence type="ECO:0000313" key="2">
    <source>
        <dbReference type="EMBL" id="MBA8925931.1"/>
    </source>
</evidence>
<gene>
    <name evidence="2" type="ORF">BC739_003130</name>
</gene>
<feature type="region of interest" description="Disordered" evidence="1">
    <location>
        <begin position="484"/>
        <end position="524"/>
    </location>
</feature>
<keyword evidence="3" id="KW-1185">Reference proteome</keyword>
<sequence>MLADATTPGSPDWWLLRLGRALAEDRPRLDTLHSYWVGDHPLPYGNRKMREAYKRLQRQARSNYAGLVAETILERIKVLGFRSGSSSGSRLIGASNAAAVADQTDQDAWRWWQHNRMDANSGLVHRAAVVMSRAYVIVWPQPRTAADQEPMPLVTGEDPRYVIHESDPTDRYKVRAALKVWRDDVEQRDLAVVSLPDSIHYYRSTQAMTHDQRPWQPQKWMTDTPDYAPDGTADNPFGEVPVVPFLCRPDLYGRALGEFEDVTDIQDRINTVVLDRLVISAMQAYRQRWAKGVDLEDENGNVQSVFDPGADLLWAVPSENAAFGEFNATDLTPLIKAIESDVTHLAAITRTPPHYLIGAMVNVSGDALAAAETGLVSKVQEREQEFGESWEAVYRLAGKVQGREVPDDAEVIWRDPQFRTLTELASASVQLMTAGVPWRTRMEMLGKTPTEIDRMETERAHDALLSSSLASLSVAEGGELGSRGVAFAPKGGPVDSGATPASIPGAGRPGGKPKTSPPALPSGQ</sequence>
<proteinExistence type="predicted"/>
<feature type="compositionally biased region" description="Pro residues" evidence="1">
    <location>
        <begin position="515"/>
        <end position="524"/>
    </location>
</feature>
<dbReference type="InterPro" id="IPR021145">
    <property type="entry name" value="Portal_protein_SPP1_Gp6-like"/>
</dbReference>
<accession>A0ABR6BGB5</accession>
<reference evidence="2 3" key="1">
    <citation type="submission" date="2020-08" db="EMBL/GenBank/DDBJ databases">
        <title>Genomic Encyclopedia of Archaeal and Bacterial Type Strains, Phase II (KMG-II): from individual species to whole genera.</title>
        <authorList>
            <person name="Goeker M."/>
        </authorList>
    </citation>
    <scope>NUCLEOTIDE SEQUENCE [LARGE SCALE GENOMIC DNA]</scope>
    <source>
        <strain evidence="2 3">DSM 43850</strain>
    </source>
</reference>
<evidence type="ECO:0008006" key="4">
    <source>
        <dbReference type="Google" id="ProtNLM"/>
    </source>
</evidence>
<dbReference type="EMBL" id="JACJID010000002">
    <property type="protein sequence ID" value="MBA8925931.1"/>
    <property type="molecule type" value="Genomic_DNA"/>
</dbReference>
<comment type="caution">
    <text evidence="2">The sequence shown here is derived from an EMBL/GenBank/DDBJ whole genome shotgun (WGS) entry which is preliminary data.</text>
</comment>
<dbReference type="Proteomes" id="UP000517916">
    <property type="component" value="Unassembled WGS sequence"/>
</dbReference>
<evidence type="ECO:0000313" key="3">
    <source>
        <dbReference type="Proteomes" id="UP000517916"/>
    </source>
</evidence>
<dbReference type="RefSeq" id="WP_182837547.1">
    <property type="nucleotide sequence ID" value="NZ_BAAABQ010000059.1"/>
</dbReference>
<organism evidence="2 3">
    <name type="scientific">Kutzneria viridogrisea</name>
    <dbReference type="NCBI Taxonomy" id="47990"/>
    <lineage>
        <taxon>Bacteria</taxon>
        <taxon>Bacillati</taxon>
        <taxon>Actinomycetota</taxon>
        <taxon>Actinomycetes</taxon>
        <taxon>Pseudonocardiales</taxon>
        <taxon>Pseudonocardiaceae</taxon>
        <taxon>Kutzneria</taxon>
    </lineage>
</organism>
<evidence type="ECO:0000256" key="1">
    <source>
        <dbReference type="SAM" id="MobiDB-lite"/>
    </source>
</evidence>
<dbReference type="Pfam" id="PF05133">
    <property type="entry name" value="SPP1_portal"/>
    <property type="match status" value="1"/>
</dbReference>